<reference evidence="8" key="1">
    <citation type="submission" date="2016-01" db="EMBL/GenBank/DDBJ databases">
        <title>Reference transcriptome for the parasite Schistocephalus solidus: insights into the molecular evolution of parasitism.</title>
        <authorList>
            <person name="Hebert F.O."/>
            <person name="Grambauer S."/>
            <person name="Barber I."/>
            <person name="Landry C.R."/>
            <person name="Aubin-Horth N."/>
        </authorList>
    </citation>
    <scope>NUCLEOTIDE SEQUENCE</scope>
</reference>
<dbReference type="SMART" id="SM00184">
    <property type="entry name" value="RING"/>
    <property type="match status" value="1"/>
</dbReference>
<dbReference type="GO" id="GO:0008270">
    <property type="term" value="F:zinc ion binding"/>
    <property type="evidence" value="ECO:0007669"/>
    <property type="project" value="UniProtKB-KW"/>
</dbReference>
<evidence type="ECO:0000256" key="5">
    <source>
        <dbReference type="PROSITE-ProRule" id="PRU00175"/>
    </source>
</evidence>
<keyword evidence="6" id="KW-0175">Coiled coil</keyword>
<organism evidence="8">
    <name type="scientific">Schistocephalus solidus</name>
    <name type="common">Tapeworm</name>
    <dbReference type="NCBI Taxonomy" id="70667"/>
    <lineage>
        <taxon>Eukaryota</taxon>
        <taxon>Metazoa</taxon>
        <taxon>Spiralia</taxon>
        <taxon>Lophotrochozoa</taxon>
        <taxon>Platyhelminthes</taxon>
        <taxon>Cestoda</taxon>
        <taxon>Eucestoda</taxon>
        <taxon>Diphyllobothriidea</taxon>
        <taxon>Diphyllobothriidae</taxon>
        <taxon>Schistocephalus</taxon>
    </lineage>
</organism>
<dbReference type="InterPro" id="IPR001841">
    <property type="entry name" value="Znf_RING"/>
</dbReference>
<dbReference type="AlphaFoldDB" id="A0A0X3P7J8"/>
<dbReference type="InterPro" id="IPR013083">
    <property type="entry name" value="Znf_RING/FYVE/PHD"/>
</dbReference>
<dbReference type="EMBL" id="GEEE01015875">
    <property type="protein sequence ID" value="JAP47350.1"/>
    <property type="molecule type" value="Transcribed_RNA"/>
</dbReference>
<protein>
    <submittedName>
        <fullName evidence="8">RING finger protein nhl-1</fullName>
    </submittedName>
</protein>
<comment type="similarity">
    <text evidence="1">Belongs to the TRIM/RBCC family.</text>
</comment>
<evidence type="ECO:0000256" key="2">
    <source>
        <dbReference type="ARBA" id="ARBA00022723"/>
    </source>
</evidence>
<gene>
    <name evidence="8" type="primary">NHL1</name>
    <name evidence="8" type="ORF">TR139290</name>
</gene>
<keyword evidence="4" id="KW-0862">Zinc</keyword>
<evidence type="ECO:0000256" key="1">
    <source>
        <dbReference type="ARBA" id="ARBA00008518"/>
    </source>
</evidence>
<feature type="coiled-coil region" evidence="6">
    <location>
        <begin position="201"/>
        <end position="247"/>
    </location>
</feature>
<sequence>MAVYQVQACKLDEMLECSICCDSFKNPVALPCLHVFCNEPCLQDWIKKGHRTCPNCRAAFTPGSEKPFHFLKNFIDGVKPTTGLPCDDCKILSTLQDCVHCSKKICPTCSDNHLKLLKEEVSRLCDVMNTETGPILETLGEKIASLMSKLSTTKQELSKKLQDAHDLLVSQIHDLRERSIQILDKVEQNSLSDIDAQITEIDTLLARIDSICEKSENIEKEQDIGELVKLDTEMTKLQKDIESVQLKVANSKLDNLALNSDKITLENLKINQAYKNIVAQIEETEMLRTVTSR</sequence>
<dbReference type="PANTHER" id="PTHR24103">
    <property type="entry name" value="E3 UBIQUITIN-PROTEIN LIGASE TRIM"/>
    <property type="match status" value="1"/>
</dbReference>
<dbReference type="InterPro" id="IPR050143">
    <property type="entry name" value="TRIM/RBCC"/>
</dbReference>
<evidence type="ECO:0000256" key="3">
    <source>
        <dbReference type="ARBA" id="ARBA00022771"/>
    </source>
</evidence>
<evidence type="ECO:0000313" key="8">
    <source>
        <dbReference type="EMBL" id="JAP47350.1"/>
    </source>
</evidence>
<evidence type="ECO:0000259" key="7">
    <source>
        <dbReference type="PROSITE" id="PS50089"/>
    </source>
</evidence>
<dbReference type="Gene3D" id="3.30.40.10">
    <property type="entry name" value="Zinc/RING finger domain, C3HC4 (zinc finger)"/>
    <property type="match status" value="1"/>
</dbReference>
<accession>A0A0X3P7J8</accession>
<keyword evidence="2" id="KW-0479">Metal-binding</keyword>
<dbReference type="SUPFAM" id="SSF57850">
    <property type="entry name" value="RING/U-box"/>
    <property type="match status" value="1"/>
</dbReference>
<feature type="domain" description="RING-type" evidence="7">
    <location>
        <begin position="17"/>
        <end position="57"/>
    </location>
</feature>
<name>A0A0X3P7J8_SCHSO</name>
<evidence type="ECO:0000256" key="6">
    <source>
        <dbReference type="SAM" id="Coils"/>
    </source>
</evidence>
<dbReference type="InterPro" id="IPR018957">
    <property type="entry name" value="Znf_C3HC4_RING-type"/>
</dbReference>
<keyword evidence="3 5" id="KW-0863">Zinc-finger</keyword>
<proteinExistence type="inferred from homology"/>
<dbReference type="PROSITE" id="PS50089">
    <property type="entry name" value="ZF_RING_2"/>
    <property type="match status" value="1"/>
</dbReference>
<dbReference type="Pfam" id="PF00097">
    <property type="entry name" value="zf-C3HC4"/>
    <property type="match status" value="1"/>
</dbReference>
<evidence type="ECO:0000256" key="4">
    <source>
        <dbReference type="ARBA" id="ARBA00022833"/>
    </source>
</evidence>